<reference evidence="2" key="1">
    <citation type="journal article" date="2020" name="Stud. Mycol.">
        <title>101 Dothideomycetes genomes: a test case for predicting lifestyles and emergence of pathogens.</title>
        <authorList>
            <person name="Haridas S."/>
            <person name="Albert R."/>
            <person name="Binder M."/>
            <person name="Bloem J."/>
            <person name="Labutti K."/>
            <person name="Salamov A."/>
            <person name="Andreopoulos B."/>
            <person name="Baker S."/>
            <person name="Barry K."/>
            <person name="Bills G."/>
            <person name="Bluhm B."/>
            <person name="Cannon C."/>
            <person name="Castanera R."/>
            <person name="Culley D."/>
            <person name="Daum C."/>
            <person name="Ezra D."/>
            <person name="Gonzalez J."/>
            <person name="Henrissat B."/>
            <person name="Kuo A."/>
            <person name="Liang C."/>
            <person name="Lipzen A."/>
            <person name="Lutzoni F."/>
            <person name="Magnuson J."/>
            <person name="Mondo S."/>
            <person name="Nolan M."/>
            <person name="Ohm R."/>
            <person name="Pangilinan J."/>
            <person name="Park H.-J."/>
            <person name="Ramirez L."/>
            <person name="Alfaro M."/>
            <person name="Sun H."/>
            <person name="Tritt A."/>
            <person name="Yoshinaga Y."/>
            <person name="Zwiers L.-H."/>
            <person name="Turgeon B."/>
            <person name="Goodwin S."/>
            <person name="Spatafora J."/>
            <person name="Crous P."/>
            <person name="Grigoriev I."/>
        </authorList>
    </citation>
    <scope>NUCLEOTIDE SEQUENCE</scope>
    <source>
        <strain evidence="2">CBS 125425</strain>
    </source>
</reference>
<dbReference type="PANTHER" id="PTHR13593:SF80">
    <property type="entry name" value="PLC-LIKE PHOSPHODIESTERASE"/>
    <property type="match status" value="1"/>
</dbReference>
<sequence length="369" mass="41018">MQIFNRYFFFVAFFGWSEAQRACNNSPLLCSQPYDTVTYLGAHDSPFLRDAASGFSSFGNQLLRTTTQLDAGVRLLSAQVHLASNNVTGKRELHLCHTTCALFDAGPLRDWLIEVRMWMDTNTNDIITLLLVNTAGVDARELEGVYSEADIARLGYVPPRIDQPPPLSNKTNPTWPTLNEMIDRNERLVSLVDPLMPDPANAPYLLDQHTFTWENTYAVTDPANFTCSPDRPANQTMYGMLQSGRMFLMNHFLYWQQAFGIQTPDIRVVNDTNSWNSSGALGVHMVDCANQVTRQPAYVLVDFFNVGRAIASVDVFNKVSNPVGRMSVSDQAPGEDTDIAMSAACRYSKVSLFVAATAFLVAAIMSGRL</sequence>
<dbReference type="AlphaFoldDB" id="A0A9P4RAI1"/>
<gene>
    <name evidence="2" type="ORF">EJ04DRAFT_600308</name>
</gene>
<dbReference type="InterPro" id="IPR017946">
    <property type="entry name" value="PLC-like_Pdiesterase_TIM-brl"/>
</dbReference>
<comment type="caution">
    <text evidence="2">The sequence shown here is derived from an EMBL/GenBank/DDBJ whole genome shotgun (WGS) entry which is preliminary data.</text>
</comment>
<dbReference type="SUPFAM" id="SSF51695">
    <property type="entry name" value="PLC-like phosphodiesterases"/>
    <property type="match status" value="1"/>
</dbReference>
<keyword evidence="3" id="KW-1185">Reference proteome</keyword>
<feature type="chain" id="PRO_5040361944" description="PLC-like phosphodiesterase" evidence="1">
    <location>
        <begin position="20"/>
        <end position="369"/>
    </location>
</feature>
<evidence type="ECO:0000256" key="1">
    <source>
        <dbReference type="SAM" id="SignalP"/>
    </source>
</evidence>
<dbReference type="GO" id="GO:0006629">
    <property type="term" value="P:lipid metabolic process"/>
    <property type="evidence" value="ECO:0007669"/>
    <property type="project" value="InterPro"/>
</dbReference>
<dbReference type="OrthoDB" id="7984201at2759"/>
<dbReference type="PANTHER" id="PTHR13593">
    <property type="match status" value="1"/>
</dbReference>
<dbReference type="Proteomes" id="UP000799444">
    <property type="component" value="Unassembled WGS sequence"/>
</dbReference>
<dbReference type="EMBL" id="ML996100">
    <property type="protein sequence ID" value="KAF2740305.1"/>
    <property type="molecule type" value="Genomic_DNA"/>
</dbReference>
<keyword evidence="1" id="KW-0732">Signal</keyword>
<name>A0A9P4RAI1_9PLEO</name>
<dbReference type="InterPro" id="IPR051057">
    <property type="entry name" value="PI-PLC_domain"/>
</dbReference>
<dbReference type="Pfam" id="PF26146">
    <property type="entry name" value="PI-PLC_X"/>
    <property type="match status" value="1"/>
</dbReference>
<accession>A0A9P4RAI1</accession>
<evidence type="ECO:0000313" key="3">
    <source>
        <dbReference type="Proteomes" id="UP000799444"/>
    </source>
</evidence>
<evidence type="ECO:0008006" key="4">
    <source>
        <dbReference type="Google" id="ProtNLM"/>
    </source>
</evidence>
<evidence type="ECO:0000313" key="2">
    <source>
        <dbReference type="EMBL" id="KAF2740305.1"/>
    </source>
</evidence>
<dbReference type="Gene3D" id="3.20.20.190">
    <property type="entry name" value="Phosphatidylinositol (PI) phosphodiesterase"/>
    <property type="match status" value="1"/>
</dbReference>
<dbReference type="GO" id="GO:0008081">
    <property type="term" value="F:phosphoric diester hydrolase activity"/>
    <property type="evidence" value="ECO:0007669"/>
    <property type="project" value="InterPro"/>
</dbReference>
<feature type="signal peptide" evidence="1">
    <location>
        <begin position="1"/>
        <end position="19"/>
    </location>
</feature>
<organism evidence="2 3">
    <name type="scientific">Polyplosphaeria fusca</name>
    <dbReference type="NCBI Taxonomy" id="682080"/>
    <lineage>
        <taxon>Eukaryota</taxon>
        <taxon>Fungi</taxon>
        <taxon>Dikarya</taxon>
        <taxon>Ascomycota</taxon>
        <taxon>Pezizomycotina</taxon>
        <taxon>Dothideomycetes</taxon>
        <taxon>Pleosporomycetidae</taxon>
        <taxon>Pleosporales</taxon>
        <taxon>Tetraplosphaeriaceae</taxon>
        <taxon>Polyplosphaeria</taxon>
    </lineage>
</organism>
<protein>
    <recommendedName>
        <fullName evidence="4">PLC-like phosphodiesterase</fullName>
    </recommendedName>
</protein>
<proteinExistence type="predicted"/>